<sequence>MFNKAAITGVDENGNKVGVGERIFRGALALPIAKPVKGVKMATKYGDDVLAAGKKKFDDFAQRSKKVACNCPGGSGKLKSIGNGKWKSSAGLIYGQGSKHGNRVKHVLAHARPDPTKPKHSVFVGGRKKVLGLVDEAWSMRSKVKPVIQKNGNAVYNVPMGKQVGTQGEKTVRIVVRQGTSEVITAFPVP</sequence>
<reference evidence="1 2" key="1">
    <citation type="submission" date="2016-10" db="EMBL/GenBank/DDBJ databases">
        <authorList>
            <person name="de Groot N.N."/>
        </authorList>
    </citation>
    <scope>NUCLEOTIDE SEQUENCE [LARGE SCALE GENOMIC DNA]</scope>
    <source>
        <strain evidence="1 2">DSM 45514</strain>
    </source>
</reference>
<dbReference type="Proteomes" id="UP000199387">
    <property type="component" value="Unassembled WGS sequence"/>
</dbReference>
<name>A0A1G6QYB2_9BACL</name>
<evidence type="ECO:0000313" key="2">
    <source>
        <dbReference type="Proteomes" id="UP000199387"/>
    </source>
</evidence>
<protein>
    <recommendedName>
        <fullName evidence="3">Bacterial EndoU nuclease domain-containing protein</fullName>
    </recommendedName>
</protein>
<dbReference type="RefSeq" id="WP_091572874.1">
    <property type="nucleotide sequence ID" value="NZ_FMZA01000025.1"/>
</dbReference>
<evidence type="ECO:0000313" key="1">
    <source>
        <dbReference type="EMBL" id="SDC97429.1"/>
    </source>
</evidence>
<proteinExistence type="predicted"/>
<dbReference type="EMBL" id="FMZA01000025">
    <property type="protein sequence ID" value="SDC97429.1"/>
    <property type="molecule type" value="Genomic_DNA"/>
</dbReference>
<dbReference type="OrthoDB" id="1432909at2"/>
<organism evidence="1 2">
    <name type="scientific">Melghirimyces thermohalophilus</name>
    <dbReference type="NCBI Taxonomy" id="1236220"/>
    <lineage>
        <taxon>Bacteria</taxon>
        <taxon>Bacillati</taxon>
        <taxon>Bacillota</taxon>
        <taxon>Bacilli</taxon>
        <taxon>Bacillales</taxon>
        <taxon>Thermoactinomycetaceae</taxon>
        <taxon>Melghirimyces</taxon>
    </lineage>
</organism>
<keyword evidence="2" id="KW-1185">Reference proteome</keyword>
<dbReference type="STRING" id="1236220.SAMN04488112_1252"/>
<gene>
    <name evidence="1" type="ORF">SAMN04488112_1252</name>
</gene>
<evidence type="ECO:0008006" key="3">
    <source>
        <dbReference type="Google" id="ProtNLM"/>
    </source>
</evidence>
<accession>A0A1G6QYB2</accession>
<dbReference type="AlphaFoldDB" id="A0A1G6QYB2"/>